<dbReference type="InterPro" id="IPR044218">
    <property type="entry name" value="SWEETIE"/>
</dbReference>
<feature type="compositionally biased region" description="Polar residues" evidence="2">
    <location>
        <begin position="1995"/>
        <end position="2007"/>
    </location>
</feature>
<protein>
    <submittedName>
        <fullName evidence="3">SWEETIE</fullName>
    </submittedName>
</protein>
<reference evidence="4" key="1">
    <citation type="journal article" date="2016" name="Proc. Natl. Acad. Sci. U.S.A.">
        <title>Chromosome-level assembly of Arabidopsis thaliana Ler reveals the extent of translocation and inversion polymorphisms.</title>
        <authorList>
            <person name="Zapata L."/>
            <person name="Ding J."/>
            <person name="Willing E.M."/>
            <person name="Hartwig B."/>
            <person name="Bezdan D."/>
            <person name="Jiao W.B."/>
            <person name="Patel V."/>
            <person name="Velikkakam James G."/>
            <person name="Koornneef M."/>
            <person name="Ossowski S."/>
            <person name="Schneeberger K."/>
        </authorList>
    </citation>
    <scope>NUCLEOTIDE SEQUENCE [LARGE SCALE GENOMIC DNA]</scope>
    <source>
        <strain evidence="4">cv. Landsberg erecta</strain>
    </source>
</reference>
<comment type="similarity">
    <text evidence="1">Belongs to the HEATR5 family.</text>
</comment>
<dbReference type="InterPro" id="IPR016024">
    <property type="entry name" value="ARM-type_fold"/>
</dbReference>
<feature type="compositionally biased region" description="Polar residues" evidence="2">
    <location>
        <begin position="2117"/>
        <end position="2131"/>
    </location>
</feature>
<dbReference type="PANTHER" id="PTHR46975:SF2">
    <property type="entry name" value="PROTEIN SWEETIE"/>
    <property type="match status" value="1"/>
</dbReference>
<dbReference type="InterPro" id="IPR011989">
    <property type="entry name" value="ARM-like"/>
</dbReference>
<feature type="region of interest" description="Disordered" evidence="2">
    <location>
        <begin position="1101"/>
        <end position="1133"/>
    </location>
</feature>
<accession>A0A178WIZ4</accession>
<dbReference type="PANTHER" id="PTHR46975">
    <property type="entry name" value="PROTEIN SWEETIE"/>
    <property type="match status" value="1"/>
</dbReference>
<dbReference type="Gene3D" id="1.25.10.10">
    <property type="entry name" value="Leucine-rich Repeat Variant"/>
    <property type="match status" value="1"/>
</dbReference>
<evidence type="ECO:0000313" key="4">
    <source>
        <dbReference type="Proteomes" id="UP000078284"/>
    </source>
</evidence>
<feature type="compositionally biased region" description="Basic and acidic residues" evidence="2">
    <location>
        <begin position="2040"/>
        <end position="2063"/>
    </location>
</feature>
<evidence type="ECO:0000313" key="3">
    <source>
        <dbReference type="EMBL" id="OAP18349.1"/>
    </source>
</evidence>
<dbReference type="Pfam" id="PF20210">
    <property type="entry name" value="Laa1_Sip1_HTR5"/>
    <property type="match status" value="1"/>
</dbReference>
<organism evidence="3 4">
    <name type="scientific">Arabidopsis thaliana</name>
    <name type="common">Mouse-ear cress</name>
    <dbReference type="NCBI Taxonomy" id="3702"/>
    <lineage>
        <taxon>Eukaryota</taxon>
        <taxon>Viridiplantae</taxon>
        <taxon>Streptophyta</taxon>
        <taxon>Embryophyta</taxon>
        <taxon>Tracheophyta</taxon>
        <taxon>Spermatophyta</taxon>
        <taxon>Magnoliopsida</taxon>
        <taxon>eudicotyledons</taxon>
        <taxon>Gunneridae</taxon>
        <taxon>Pentapetalae</taxon>
        <taxon>rosids</taxon>
        <taxon>malvids</taxon>
        <taxon>Brassicales</taxon>
        <taxon>Brassicaceae</taxon>
        <taxon>Camelineae</taxon>
        <taxon>Arabidopsis</taxon>
    </lineage>
</organism>
<feature type="region of interest" description="Disordered" evidence="2">
    <location>
        <begin position="1959"/>
        <end position="2171"/>
    </location>
</feature>
<dbReference type="ExpressionAtlas" id="A0A178WIZ4">
    <property type="expression patterns" value="baseline and differential"/>
</dbReference>
<feature type="compositionally biased region" description="Polar residues" evidence="2">
    <location>
        <begin position="1963"/>
        <end position="1976"/>
    </location>
</feature>
<evidence type="ECO:0000256" key="1">
    <source>
        <dbReference type="ARBA" id="ARBA00008304"/>
    </source>
</evidence>
<dbReference type="InterPro" id="IPR046837">
    <property type="entry name" value="Laa1/Sip1/HEATR5-like_HEAT"/>
</dbReference>
<dbReference type="EMBL" id="LUHQ01000001">
    <property type="protein sequence ID" value="OAP18349.1"/>
    <property type="molecule type" value="Genomic_DNA"/>
</dbReference>
<gene>
    <name evidence="3" type="ordered locus">AXX17_At1g61020</name>
</gene>
<feature type="compositionally biased region" description="Basic and acidic residues" evidence="2">
    <location>
        <begin position="2075"/>
        <end position="2091"/>
    </location>
</feature>
<feature type="compositionally biased region" description="Acidic residues" evidence="2">
    <location>
        <begin position="2029"/>
        <end position="2039"/>
    </location>
</feature>
<dbReference type="GO" id="GO:0005975">
    <property type="term" value="P:carbohydrate metabolic process"/>
    <property type="evidence" value="ECO:0007669"/>
    <property type="project" value="InterPro"/>
</dbReference>
<sequence>MAKIISNGDSISIYSRASSLQGFLSDGKRSDPQRVAGAAQCLGELYRHFGKKITSGLFETTSIVTKLVKFNEDFVRQEAFILLHNALEGCGGTAAATAYSEAYRLITRFSTLDKSFVVRIAAARCLKAFSNIGGPGLSTSEFDTLASYCVKGIEDSESSVRDAFAEALGSLLALGMHPEAHVQPRGKGPFPPAKKLEGGLQRHLILPFTKAVGSRAKNTRFGLALSWVFFLQAIRIRYLDSDSELQDYSLPIMDMLRGDSSIDAHALACVLYILRVGVIDQMMEPSQRSFSVFLGKQLQSSNASPSMKIVALRALSYTLKTLGEVPHEFKEFFDDTVGAALSHFLDLVSFHMYCLTVALNTSPFHPFYFSWQHLSENSISFQHIDIIITLFISFSCHANMNVWVRVEAALTLRALAEVDPTCVGGLTSFAVTTLNALRESLSFEKGDKLKTDLASLHGQAATLAALVSISPGLSLGYPARLPRSVLEVSKKMLTESRRNVTVASSEKEAGWLLLSSLLNSMPKEEFGDQDFDILILWTDVFAGNPEHLIKQQAELKSMLSVWSAAIDALTAFVRRFVSCNDGILLQPVLANLRSALSCVSTMANKRFSDVKTLVDILIIRILIAYQSIPDPLAYKSEHQQIIQLCTTPYRDPSGFEESSCLKSLLDKRDAWLGPWIPGRDWFEDELRYFQGGEDGLAPSVWESKVSSFPLPETVKKTLVNQMVLCFGIMFASQDSQGMLSLLSVIQQCLKAGKKQQWRTASLTNICAGLLAGLKALHALRPQQLTTEVLSSGQAIFQNILTEGDICASQRRAACEGLGLLARLGNDIFTARMTRVLLGDLSGVTDPNYGGSIALALGCIHHSAGGMALSSLVPATVNSVSSLTKTSVLGLKIWALHGLLLTIEAAGLSFVSHVQAALGLALDILLTEESGWIDLSQGIGRLINAIVAVLGPELSPGSILFSRCKSVIAEISSWQEIPTLLESVCFTQQLILFAPQAVSVHIHVKNLLMTLASRQPIIRRLSVSTLRHLVEKDPVSVIDEQIEDNLFQMLDEETDSEIGNLIRSTLIRLLYATCPSRPSRWMLICRNMALAASAGRSAETSIAENDPAYTRENLGDDDEDMVSSSSGKSIRANPDKDKTLRYRTRVFAAECLSLLPEAVGNDAAHFDILLARNLASNRQSSGDLLVLQLQELISLAYQISTIQFENMRPIGVGLLSTILEKFKLVADPELPGHLLLEQYQAQLLSAVRTALDANSGPVLLEAGLQLATKIMTSGIIRSDQVAVKRIFSLLSRPLNDFNELYYPSFAEWVTSKIKIRLLAAHASLKCYIFTFLRKHHGEVPVEFEALLPMFSKSSDLLGRYWIQVLKGYSYICLCQNLKKSCSFLDEIPPHTVSRRLQPCLEEAWPVILQALVLDAIPVNHSVEEFSDRSLISTHRMVTLEAEDFQFLWGFAVLVLFQGMHPASSMQVIPFSSAKIKSSGDSSINESSFQGLKLYEIALPVFQSLSAGRFFSSGFLSIDLCQELLQVLSYSFHMDSSWDILAVSVVQQISQNCPKDFLESEEFAYSTIELCLGYLFKILHRHNEISPDDGIWDNMLSPLFISIKTLVKRFELKHRLNSAPLAFLLSGYKCIRQVPTDAYLPKALEIVKSTNDLLLELTRASSQKPYTDGTNFAADSGFHLRAIFGACLHMVGDLTRDCINGIQLVDSKRSGLRKLLQLKLVFCLEQLFSLAKLAYEFDCPVDETNTNSICIVMLKSCQISIAAVVKDSNVQVQATVLQVLKSLVQRYNNPEEKSFVILFVGELIGDIVSLMQRALLKPVNTESVVIAGECLRFIMLLQTHSITDELQKGFMSLFLEVVLVVFSKTSDGVSQEVLELRNVAVRLVSHLAQLPSSAVHFKDVLLSLPVTHRQQLQDIIRASVSKDSALAKPKSLVPAMDIKLPAPVVATPEKVTSTANMVKEEALSTMPTSFNQVSTVESGTDEEEEEEEDDDDDDWDTFQSFPASTNLEGSESKTESVAEEEPDLPGRSSIQDDESNAEETDDQHLASDHATDITREDSNDKSKEVVEEETVEPCFTTREDSVDKSKEVEEETVKPCLIEDALTSQNDKTSSGDHPVEINEQSVESKNLESENIGTDIKLASTEVESPALDDLEPQQIQKSPEDESSKEHVGADVIVTEETIAENKSDVDYI</sequence>
<feature type="compositionally biased region" description="Basic and acidic residues" evidence="2">
    <location>
        <begin position="2158"/>
        <end position="2169"/>
    </location>
</feature>
<name>A0A178WIZ4_ARATH</name>
<comment type="caution">
    <text evidence="3">The sequence shown here is derived from an EMBL/GenBank/DDBJ whole genome shotgun (WGS) entry which is preliminary data.</text>
</comment>
<dbReference type="SUPFAM" id="SSF48371">
    <property type="entry name" value="ARM repeat"/>
    <property type="match status" value="3"/>
</dbReference>
<feature type="compositionally biased region" description="Acidic residues" evidence="2">
    <location>
        <begin position="1977"/>
        <end position="1994"/>
    </location>
</feature>
<evidence type="ECO:0000256" key="2">
    <source>
        <dbReference type="SAM" id="MobiDB-lite"/>
    </source>
</evidence>
<dbReference type="Proteomes" id="UP000078284">
    <property type="component" value="Chromosome 1"/>
</dbReference>
<proteinExistence type="inferred from homology"/>